<evidence type="ECO:0000256" key="1">
    <source>
        <dbReference type="SAM" id="MobiDB-lite"/>
    </source>
</evidence>
<feature type="compositionally biased region" description="Basic residues" evidence="1">
    <location>
        <begin position="85"/>
        <end position="102"/>
    </location>
</feature>
<protein>
    <submittedName>
        <fullName evidence="2">Uncharacterized protein</fullName>
    </submittedName>
</protein>
<feature type="compositionally biased region" description="Low complexity" evidence="1">
    <location>
        <begin position="128"/>
        <end position="156"/>
    </location>
</feature>
<sequence length="163" mass="17618">MPQTRSRGTRASVVKPEVMGQVAGFLGELPDKPKDQLSLKEAIAELSEQIQSAFDKGYTYPEIAEILHDHGIQISAFTLKSYVPRGRKKTSARKTGTTKKTRKPTEGVTTVIQEPAQAPAKAAKPKASETPATTRKPAAKAASTTSTTTRKPTSPTTRKRKTT</sequence>
<feature type="compositionally biased region" description="Low complexity" evidence="1">
    <location>
        <begin position="113"/>
        <end position="122"/>
    </location>
</feature>
<accession>A0A7C3PTT4</accession>
<gene>
    <name evidence="2" type="ORF">ENR64_25455</name>
</gene>
<organism evidence="2">
    <name type="scientific">Oscillatoriales cyanobacterium SpSt-418</name>
    <dbReference type="NCBI Taxonomy" id="2282169"/>
    <lineage>
        <taxon>Bacteria</taxon>
        <taxon>Bacillati</taxon>
        <taxon>Cyanobacteriota</taxon>
        <taxon>Cyanophyceae</taxon>
        <taxon>Oscillatoriophycideae</taxon>
        <taxon>Oscillatoriales</taxon>
    </lineage>
</organism>
<evidence type="ECO:0000313" key="2">
    <source>
        <dbReference type="EMBL" id="HFN01042.1"/>
    </source>
</evidence>
<dbReference type="AlphaFoldDB" id="A0A7C3PTT4"/>
<name>A0A7C3PTT4_9CYAN</name>
<feature type="region of interest" description="Disordered" evidence="1">
    <location>
        <begin position="84"/>
        <end position="163"/>
    </location>
</feature>
<dbReference type="EMBL" id="DSRU01000362">
    <property type="protein sequence ID" value="HFN01042.1"/>
    <property type="molecule type" value="Genomic_DNA"/>
</dbReference>
<comment type="caution">
    <text evidence="2">The sequence shown here is derived from an EMBL/GenBank/DDBJ whole genome shotgun (WGS) entry which is preliminary data.</text>
</comment>
<reference evidence="2" key="1">
    <citation type="journal article" date="2020" name="mSystems">
        <title>Genome- and Community-Level Interaction Insights into Carbon Utilization and Element Cycling Functions of Hydrothermarchaeota in Hydrothermal Sediment.</title>
        <authorList>
            <person name="Zhou Z."/>
            <person name="Liu Y."/>
            <person name="Xu W."/>
            <person name="Pan J."/>
            <person name="Luo Z.H."/>
            <person name="Li M."/>
        </authorList>
    </citation>
    <scope>NUCLEOTIDE SEQUENCE [LARGE SCALE GENOMIC DNA]</scope>
    <source>
        <strain evidence="2">SpSt-418</strain>
    </source>
</reference>
<proteinExistence type="predicted"/>